<comment type="caution">
    <text evidence="2">The sequence shown here is derived from an EMBL/GenBank/DDBJ whole genome shotgun (WGS) entry which is preliminary data.</text>
</comment>
<dbReference type="AlphaFoldDB" id="A0A495QN05"/>
<feature type="transmembrane region" description="Helical" evidence="1">
    <location>
        <begin position="329"/>
        <end position="351"/>
    </location>
</feature>
<feature type="transmembrane region" description="Helical" evidence="1">
    <location>
        <begin position="245"/>
        <end position="268"/>
    </location>
</feature>
<feature type="transmembrane region" description="Helical" evidence="1">
    <location>
        <begin position="299"/>
        <end position="317"/>
    </location>
</feature>
<evidence type="ECO:0000313" key="2">
    <source>
        <dbReference type="EMBL" id="RKS74299.1"/>
    </source>
</evidence>
<sequence length="460" mass="48734">MAILGEMITPRSVSWVVAGTLLAAYSTLSVHRHRRMESTGYDLGIFEQGVRGYAHFRAPVAELKGPGFNLLGDHFHPVIAVIGPLYRLFPSPVTLLVVQSALLALSAVPVTRLWADRHGVRAGTCVGLGYGLAWGLQRAAVFDFHEIAFAVPLVARCVVLLAEGRDRAAAAWAVPLLLVKEDQALIVAAVGVLLFRRGERKVGAFLVLLAVTVAAAVTLVVIPAFNPDDSYKYFGVTEPDSDNPLLRLVTPVATKGLTVLALLAPTLFLGLRSPLALLLVPTLLARFWTSNPFLWGTGFHYSAVLMPIVFVAALDGLRRVRESGLPDRLAHGITKVAPIAIVTAALVPTLIGAQPLSRLMDPSYGRVPSRVGAAKAILAVIPDGADVAASNHVAPQLTGRCRVFKLAPAALALRPEWAVSEDPGPAVAGSGEGMTAPGLAGWGYRPVARGGGITLHRLRV</sequence>
<feature type="transmembrane region" description="Helical" evidence="1">
    <location>
        <begin position="12"/>
        <end position="30"/>
    </location>
</feature>
<proteinExistence type="predicted"/>
<evidence type="ECO:0000256" key="1">
    <source>
        <dbReference type="SAM" id="Phobius"/>
    </source>
</evidence>
<dbReference type="InterPro" id="IPR018650">
    <property type="entry name" value="STSV1_Orf64"/>
</dbReference>
<dbReference type="EMBL" id="RBWU01000003">
    <property type="protein sequence ID" value="RKS74299.1"/>
    <property type="molecule type" value="Genomic_DNA"/>
</dbReference>
<organism evidence="2 3">
    <name type="scientific">Actinomadura pelletieri DSM 43383</name>
    <dbReference type="NCBI Taxonomy" id="1120940"/>
    <lineage>
        <taxon>Bacteria</taxon>
        <taxon>Bacillati</taxon>
        <taxon>Actinomycetota</taxon>
        <taxon>Actinomycetes</taxon>
        <taxon>Streptosporangiales</taxon>
        <taxon>Thermomonosporaceae</taxon>
        <taxon>Actinomadura</taxon>
    </lineage>
</organism>
<keyword evidence="1" id="KW-0812">Transmembrane</keyword>
<dbReference type="Proteomes" id="UP000274601">
    <property type="component" value="Unassembled WGS sequence"/>
</dbReference>
<gene>
    <name evidence="2" type="ORF">BZB76_2810</name>
</gene>
<protein>
    <submittedName>
        <fullName evidence="2">Putative membrane protein DUF2079</fullName>
    </submittedName>
</protein>
<reference evidence="2 3" key="1">
    <citation type="submission" date="2018-10" db="EMBL/GenBank/DDBJ databases">
        <title>Genomic Encyclopedia of Archaeal and Bacterial Type Strains, Phase II (KMG-II): from individual species to whole genera.</title>
        <authorList>
            <person name="Goeker M."/>
        </authorList>
    </citation>
    <scope>NUCLEOTIDE SEQUENCE [LARGE SCALE GENOMIC DNA]</scope>
    <source>
        <strain evidence="2 3">DSM 43383</strain>
    </source>
</reference>
<name>A0A495QN05_9ACTN</name>
<accession>A0A495QN05</accession>
<evidence type="ECO:0000313" key="3">
    <source>
        <dbReference type="Proteomes" id="UP000274601"/>
    </source>
</evidence>
<keyword evidence="3" id="KW-1185">Reference proteome</keyword>
<keyword evidence="1" id="KW-1133">Transmembrane helix</keyword>
<dbReference type="Pfam" id="PF09852">
    <property type="entry name" value="DUF2079"/>
    <property type="match status" value="1"/>
</dbReference>
<feature type="transmembrane region" description="Helical" evidence="1">
    <location>
        <begin position="202"/>
        <end position="225"/>
    </location>
</feature>
<keyword evidence="1" id="KW-0472">Membrane</keyword>